<evidence type="ECO:0000256" key="2">
    <source>
        <dbReference type="SAM" id="Phobius"/>
    </source>
</evidence>
<dbReference type="AlphaFoldDB" id="A0A7D7QZS6"/>
<sequence length="64" mass="6512">MSVPAKGPLAYIVVLVAVFAIAFGVGRAWGPESEPAPHDSPSHSVVETGVENTGPAPVQHGGEH</sequence>
<keyword evidence="2" id="KW-0472">Membrane</keyword>
<organism evidence="3 4">
    <name type="scientific">Gordonia jinghuaiqii</name>
    <dbReference type="NCBI Taxonomy" id="2758710"/>
    <lineage>
        <taxon>Bacteria</taxon>
        <taxon>Bacillati</taxon>
        <taxon>Actinomycetota</taxon>
        <taxon>Actinomycetes</taxon>
        <taxon>Mycobacteriales</taxon>
        <taxon>Gordoniaceae</taxon>
        <taxon>Gordonia</taxon>
    </lineage>
</organism>
<feature type="region of interest" description="Disordered" evidence="1">
    <location>
        <begin position="30"/>
        <end position="64"/>
    </location>
</feature>
<keyword evidence="2" id="KW-1133">Transmembrane helix</keyword>
<dbReference type="Proteomes" id="UP000515663">
    <property type="component" value="Chromosome"/>
</dbReference>
<gene>
    <name evidence="3" type="ORF">H1R19_21750</name>
</gene>
<keyword evidence="2" id="KW-0812">Transmembrane</keyword>
<feature type="transmembrane region" description="Helical" evidence="2">
    <location>
        <begin position="9"/>
        <end position="29"/>
    </location>
</feature>
<accession>A0A7D7QZS6</accession>
<dbReference type="EMBL" id="CP059491">
    <property type="protein sequence ID" value="QMT01411.1"/>
    <property type="molecule type" value="Genomic_DNA"/>
</dbReference>
<reference evidence="4" key="1">
    <citation type="submission" date="2020-07" db="EMBL/GenBank/DDBJ databases">
        <title>novel species isolated from the respiratory tract of Marmot.</title>
        <authorList>
            <person name="Zhang G."/>
        </authorList>
    </citation>
    <scope>NUCLEOTIDE SEQUENCE [LARGE SCALE GENOMIC DNA]</scope>
    <source>
        <strain evidence="4">686</strain>
    </source>
</reference>
<protein>
    <submittedName>
        <fullName evidence="3">Uncharacterized protein</fullName>
    </submittedName>
</protein>
<dbReference type="KEGG" id="gji:H1R19_21750"/>
<proteinExistence type="predicted"/>
<evidence type="ECO:0000313" key="4">
    <source>
        <dbReference type="Proteomes" id="UP000515663"/>
    </source>
</evidence>
<name>A0A7D7QZS6_9ACTN</name>
<dbReference type="RefSeq" id="WP_188328362.1">
    <property type="nucleotide sequence ID" value="NZ_CP059491.1"/>
</dbReference>
<keyword evidence="4" id="KW-1185">Reference proteome</keyword>
<evidence type="ECO:0000256" key="1">
    <source>
        <dbReference type="SAM" id="MobiDB-lite"/>
    </source>
</evidence>
<evidence type="ECO:0000313" key="3">
    <source>
        <dbReference type="EMBL" id="QMT01411.1"/>
    </source>
</evidence>